<keyword evidence="3 6" id="KW-0489">Methyltransferase</keyword>
<dbReference type="InterPro" id="IPR023397">
    <property type="entry name" value="SAM-dep_MeTrfase_MraW_recog"/>
</dbReference>
<accession>A0ABU1EBV4</accession>
<dbReference type="InterPro" id="IPR029063">
    <property type="entry name" value="SAM-dependent_MTases_sf"/>
</dbReference>
<dbReference type="PANTHER" id="PTHR11265:SF0">
    <property type="entry name" value="12S RRNA N4-METHYLCYTIDINE METHYLTRANSFERASE"/>
    <property type="match status" value="1"/>
</dbReference>
<dbReference type="Pfam" id="PF01795">
    <property type="entry name" value="Methyltransf_5"/>
    <property type="match status" value="1"/>
</dbReference>
<comment type="caution">
    <text evidence="7">The sequence shown here is derived from an EMBL/GenBank/DDBJ whole genome shotgun (WGS) entry which is preliminary data.</text>
</comment>
<dbReference type="SUPFAM" id="SSF53335">
    <property type="entry name" value="S-adenosyl-L-methionine-dependent methyltransferases"/>
    <property type="match status" value="1"/>
</dbReference>
<feature type="binding site" evidence="6">
    <location>
        <position position="73"/>
    </location>
    <ligand>
        <name>S-adenosyl-L-methionine</name>
        <dbReference type="ChEBI" id="CHEBI:59789"/>
    </ligand>
</feature>
<keyword evidence="8" id="KW-1185">Reference proteome</keyword>
<proteinExistence type="inferred from homology"/>
<dbReference type="SUPFAM" id="SSF81799">
    <property type="entry name" value="Putative methyltransferase TM0872, insert domain"/>
    <property type="match status" value="1"/>
</dbReference>
<dbReference type="NCBIfam" id="TIGR00006">
    <property type="entry name" value="16S rRNA (cytosine(1402)-N(4))-methyltransferase RsmH"/>
    <property type="match status" value="1"/>
</dbReference>
<evidence type="ECO:0000256" key="1">
    <source>
        <dbReference type="ARBA" id="ARBA00010396"/>
    </source>
</evidence>
<dbReference type="InterPro" id="IPR002903">
    <property type="entry name" value="RsmH"/>
</dbReference>
<comment type="similarity">
    <text evidence="1 6">Belongs to the methyltransferase superfamily. RsmH family.</text>
</comment>
<comment type="subcellular location">
    <subcellularLocation>
        <location evidence="6">Cytoplasm</location>
    </subcellularLocation>
</comment>
<dbReference type="PIRSF" id="PIRSF004486">
    <property type="entry name" value="MraW"/>
    <property type="match status" value="1"/>
</dbReference>
<evidence type="ECO:0000256" key="6">
    <source>
        <dbReference type="HAMAP-Rule" id="MF_01007"/>
    </source>
</evidence>
<keyword evidence="6" id="KW-0963">Cytoplasm</keyword>
<evidence type="ECO:0000256" key="3">
    <source>
        <dbReference type="ARBA" id="ARBA00022603"/>
    </source>
</evidence>
<evidence type="ECO:0000313" key="7">
    <source>
        <dbReference type="EMBL" id="MDR4955221.1"/>
    </source>
</evidence>
<comment type="function">
    <text evidence="6">Specifically methylates the N4 position of cytidine in position 1402 (C1402) of 16S rRNA.</text>
</comment>
<dbReference type="PANTHER" id="PTHR11265">
    <property type="entry name" value="S-ADENOSYL-METHYLTRANSFERASE MRAW"/>
    <property type="match status" value="1"/>
</dbReference>
<comment type="catalytic activity">
    <reaction evidence="6">
        <text>cytidine(1402) in 16S rRNA + S-adenosyl-L-methionine = N(4)-methylcytidine(1402) in 16S rRNA + S-adenosyl-L-homocysteine + H(+)</text>
        <dbReference type="Rhea" id="RHEA:42928"/>
        <dbReference type="Rhea" id="RHEA-COMP:10286"/>
        <dbReference type="Rhea" id="RHEA-COMP:10287"/>
        <dbReference type="ChEBI" id="CHEBI:15378"/>
        <dbReference type="ChEBI" id="CHEBI:57856"/>
        <dbReference type="ChEBI" id="CHEBI:59789"/>
        <dbReference type="ChEBI" id="CHEBI:74506"/>
        <dbReference type="ChEBI" id="CHEBI:82748"/>
        <dbReference type="EC" id="2.1.1.199"/>
    </reaction>
</comment>
<organism evidence="7 8">
    <name type="scientific">Chryseobacterium metallicongregator</name>
    <dbReference type="NCBI Taxonomy" id="3073042"/>
    <lineage>
        <taxon>Bacteria</taxon>
        <taxon>Pseudomonadati</taxon>
        <taxon>Bacteroidota</taxon>
        <taxon>Flavobacteriia</taxon>
        <taxon>Flavobacteriales</taxon>
        <taxon>Weeksellaceae</taxon>
        <taxon>Chryseobacterium group</taxon>
        <taxon>Chryseobacterium</taxon>
    </lineage>
</organism>
<dbReference type="GO" id="GO:0008168">
    <property type="term" value="F:methyltransferase activity"/>
    <property type="evidence" value="ECO:0007669"/>
    <property type="project" value="UniProtKB-KW"/>
</dbReference>
<evidence type="ECO:0000256" key="4">
    <source>
        <dbReference type="ARBA" id="ARBA00022679"/>
    </source>
</evidence>
<dbReference type="RefSeq" id="WP_079243597.1">
    <property type="nucleotide sequence ID" value="NZ_JAVIXS010000022.1"/>
</dbReference>
<dbReference type="Gene3D" id="1.10.150.170">
    <property type="entry name" value="Putative methyltransferase TM0872, insert domain"/>
    <property type="match status" value="1"/>
</dbReference>
<feature type="binding site" evidence="6">
    <location>
        <begin position="31"/>
        <end position="33"/>
    </location>
    <ligand>
        <name>S-adenosyl-L-methionine</name>
        <dbReference type="ChEBI" id="CHEBI:59789"/>
    </ligand>
</feature>
<keyword evidence="5 6" id="KW-0949">S-adenosyl-L-methionine</keyword>
<feature type="binding site" evidence="6">
    <location>
        <position position="94"/>
    </location>
    <ligand>
        <name>S-adenosyl-L-methionine</name>
        <dbReference type="ChEBI" id="CHEBI:59789"/>
    </ligand>
</feature>
<feature type="binding site" evidence="6">
    <location>
        <position position="101"/>
    </location>
    <ligand>
        <name>S-adenosyl-L-methionine</name>
        <dbReference type="ChEBI" id="CHEBI:59789"/>
    </ligand>
</feature>
<evidence type="ECO:0000256" key="5">
    <source>
        <dbReference type="ARBA" id="ARBA00022691"/>
    </source>
</evidence>
<dbReference type="EC" id="2.1.1.199" evidence="6"/>
<protein>
    <recommendedName>
        <fullName evidence="6">Ribosomal RNA small subunit methyltransferase H</fullName>
        <ecNumber evidence="6">2.1.1.199</ecNumber>
    </recommendedName>
    <alternativeName>
        <fullName evidence="6">16S rRNA m(4)C1402 methyltransferase</fullName>
    </alternativeName>
    <alternativeName>
        <fullName evidence="6">rRNA (cytosine-N(4)-)-methyltransferase RsmH</fullName>
    </alternativeName>
</protein>
<dbReference type="Proteomes" id="UP001260959">
    <property type="component" value="Unassembled WGS sequence"/>
</dbReference>
<name>A0ABU1EBV4_9FLAO</name>
<gene>
    <name evidence="6 7" type="primary">rsmH</name>
    <name evidence="7" type="ORF">REB14_23825</name>
</gene>
<dbReference type="HAMAP" id="MF_01007">
    <property type="entry name" value="16SrRNA_methyltr_H"/>
    <property type="match status" value="1"/>
</dbReference>
<sequence>MYHNPVLLKQSVDDLVTNPDGIYVDCTFGGGGHSREILSRLSDKGRLFSFDQDLDALKNTIDDSRFTLVNQNFRFLENSLLMYGISQVDGVLADLGVSSHQFDEADRGFSTRSNAPLDMRMNVMQNLDAKRVINEYEESELADLFYHYGELREARKLAREIVHHRKTKSIDTTEDLKKLFSYIPPHKVNKFYAQLFQAIRIEVNQELEVLKEMLVQAYNVLKPEGRLVVISYHSLEDRLVKRFLKNGMFEGEPERDIYGNYKKAFELIKSKAIIPDDQEIEENSRARSAKMRTGIKV</sequence>
<evidence type="ECO:0000256" key="2">
    <source>
        <dbReference type="ARBA" id="ARBA00022552"/>
    </source>
</evidence>
<dbReference type="Gene3D" id="3.40.50.150">
    <property type="entry name" value="Vaccinia Virus protein VP39"/>
    <property type="match status" value="1"/>
</dbReference>
<dbReference type="EMBL" id="JAVIXS010000022">
    <property type="protein sequence ID" value="MDR4955221.1"/>
    <property type="molecule type" value="Genomic_DNA"/>
</dbReference>
<keyword evidence="2 6" id="KW-0698">rRNA processing</keyword>
<keyword evidence="4 6" id="KW-0808">Transferase</keyword>
<dbReference type="GO" id="GO:0032259">
    <property type="term" value="P:methylation"/>
    <property type="evidence" value="ECO:0007669"/>
    <property type="project" value="UniProtKB-KW"/>
</dbReference>
<evidence type="ECO:0000313" key="8">
    <source>
        <dbReference type="Proteomes" id="UP001260959"/>
    </source>
</evidence>
<reference evidence="7 8" key="1">
    <citation type="submission" date="2023-08" db="EMBL/GenBank/DDBJ databases">
        <authorList>
            <person name="Maltman C."/>
        </authorList>
    </citation>
    <scope>NUCLEOTIDE SEQUENCE [LARGE SCALE GENOMIC DNA]</scope>
    <source>
        <strain evidence="7 8">ES2</strain>
    </source>
</reference>
<feature type="binding site" evidence="6">
    <location>
        <position position="51"/>
    </location>
    <ligand>
        <name>S-adenosyl-L-methionine</name>
        <dbReference type="ChEBI" id="CHEBI:59789"/>
    </ligand>
</feature>